<gene>
    <name evidence="3" type="primary">LOC4814105</name>
</gene>
<proteinExistence type="predicted"/>
<evidence type="ECO:0000313" key="2">
    <source>
        <dbReference type="Proteomes" id="UP000001819"/>
    </source>
</evidence>
<dbReference type="Bgee" id="FBgn0080295">
    <property type="expression patterns" value="Expressed in male reproductive system and 1 other cell type or tissue"/>
</dbReference>
<dbReference type="AlphaFoldDB" id="A0A6I8VJ55"/>
<feature type="region of interest" description="Disordered" evidence="1">
    <location>
        <begin position="572"/>
        <end position="591"/>
    </location>
</feature>
<feature type="compositionally biased region" description="Basic and acidic residues" evidence="1">
    <location>
        <begin position="332"/>
        <end position="346"/>
    </location>
</feature>
<sequence length="591" mass="67912">MTSTLNEKALDQHFAAQTRMLAQLLGDQITKNEHMLTQKWLRHFKRACKNDKYARNCLMLLMYGQLKDMGRLSEPFLNMDNMQLSMQMVLAEYDGDLAEKMASRGNDQADSGVGTPTVDGVDGTQTDVQANAGNTGGGITWASPSRTVVPDTEAPSILQSVRQANQVLLNQMRAGLPFSYRAVPMGPRPQYNLQMQQPNHTHQPSTIQPSHQQNHIIQNNQPNQQHQQHQQYQLAPHQNRAKIEQYQQHPQNHPSEQQPHHPQNHLSEQPQHHPQNHPIEQHQQLQHHPQNHPIEQHMHHPQNHPSEQHLHHPQNHPIEQHPQLPHHPQNHPIEKHPQNHPIEQHPQHQQVQPPHQVQNNLVEDVWNLSLQAIGRLEQWRGSEDKLGFFSLCLRPLTAQDPEIRRNIPELDRRLGMVVNQMIDNAGESFKTEENAILKERANQTRRRQELEQFSAELDRREHELRRHEAAILQNEVGRSQNLNHGRAQYPTGDERQTRFAEERGHPRHPGNYPMHNALPGVQCTHFQTNDLSGGATSVPLEGTAINYNCPRCDIGGSATTFNSVEFLQRDQGVEPQDMPSVCDESQLKHQW</sequence>
<feature type="compositionally biased region" description="Low complexity" evidence="1">
    <location>
        <begin position="277"/>
        <end position="293"/>
    </location>
</feature>
<reference evidence="3" key="1">
    <citation type="submission" date="2025-08" db="UniProtKB">
        <authorList>
            <consortium name="RefSeq"/>
        </authorList>
    </citation>
    <scope>IDENTIFICATION</scope>
    <source>
        <strain evidence="3">MV-25-SWS-2005</strain>
        <tissue evidence="3">Whole body</tissue>
    </source>
</reference>
<dbReference type="RefSeq" id="XP_015042411.2">
    <property type="nucleotide sequence ID" value="XM_015186925.2"/>
</dbReference>
<dbReference type="InParanoid" id="A0A6I8VJ55"/>
<protein>
    <submittedName>
        <fullName evidence="3">PAX-interacting protein 1</fullName>
    </submittedName>
</protein>
<feature type="compositionally biased region" description="Low complexity" evidence="1">
    <location>
        <begin position="316"/>
        <end position="331"/>
    </location>
</feature>
<dbReference type="Proteomes" id="UP000001819">
    <property type="component" value="Chromosome X"/>
</dbReference>
<feature type="compositionally biased region" description="Polar residues" evidence="1">
    <location>
        <begin position="191"/>
        <end position="206"/>
    </location>
</feature>
<feature type="compositionally biased region" description="Polar residues" evidence="1">
    <location>
        <begin position="246"/>
        <end position="273"/>
    </location>
</feature>
<dbReference type="KEGG" id="dpo:4814105"/>
<feature type="region of interest" description="Disordered" evidence="1">
    <location>
        <begin position="246"/>
        <end position="355"/>
    </location>
</feature>
<feature type="compositionally biased region" description="Basic and acidic residues" evidence="1">
    <location>
        <begin position="492"/>
        <end position="504"/>
    </location>
</feature>
<accession>A0A6I8VJ55</accession>
<evidence type="ECO:0000256" key="1">
    <source>
        <dbReference type="SAM" id="MobiDB-lite"/>
    </source>
</evidence>
<evidence type="ECO:0000313" key="3">
    <source>
        <dbReference type="RefSeq" id="XP_015042411.2"/>
    </source>
</evidence>
<name>A0A6I8VJ55_DROPS</name>
<feature type="region of interest" description="Disordered" evidence="1">
    <location>
        <begin position="482"/>
        <end position="505"/>
    </location>
</feature>
<organism evidence="2 3">
    <name type="scientific">Drosophila pseudoobscura pseudoobscura</name>
    <name type="common">Fruit fly</name>
    <dbReference type="NCBI Taxonomy" id="46245"/>
    <lineage>
        <taxon>Eukaryota</taxon>
        <taxon>Metazoa</taxon>
        <taxon>Ecdysozoa</taxon>
        <taxon>Arthropoda</taxon>
        <taxon>Hexapoda</taxon>
        <taxon>Insecta</taxon>
        <taxon>Pterygota</taxon>
        <taxon>Neoptera</taxon>
        <taxon>Endopterygota</taxon>
        <taxon>Diptera</taxon>
        <taxon>Brachycera</taxon>
        <taxon>Muscomorpha</taxon>
        <taxon>Ephydroidea</taxon>
        <taxon>Drosophilidae</taxon>
        <taxon>Drosophila</taxon>
        <taxon>Sophophora</taxon>
    </lineage>
</organism>
<feature type="region of interest" description="Disordered" evidence="1">
    <location>
        <begin position="187"/>
        <end position="212"/>
    </location>
</feature>
<keyword evidence="2" id="KW-1185">Reference proteome</keyword>
<dbReference type="ExpressionAtlas" id="A0A6I8VJ55">
    <property type="expression patterns" value="baseline"/>
</dbReference>